<organism evidence="1 2">
    <name type="scientific">Portunus trituberculatus</name>
    <name type="common">Swimming crab</name>
    <name type="synonym">Neptunus trituberculatus</name>
    <dbReference type="NCBI Taxonomy" id="210409"/>
    <lineage>
        <taxon>Eukaryota</taxon>
        <taxon>Metazoa</taxon>
        <taxon>Ecdysozoa</taxon>
        <taxon>Arthropoda</taxon>
        <taxon>Crustacea</taxon>
        <taxon>Multicrustacea</taxon>
        <taxon>Malacostraca</taxon>
        <taxon>Eumalacostraca</taxon>
        <taxon>Eucarida</taxon>
        <taxon>Decapoda</taxon>
        <taxon>Pleocyemata</taxon>
        <taxon>Brachyura</taxon>
        <taxon>Eubrachyura</taxon>
        <taxon>Portunoidea</taxon>
        <taxon>Portunidae</taxon>
        <taxon>Portuninae</taxon>
        <taxon>Portunus</taxon>
    </lineage>
</organism>
<gene>
    <name evidence="1" type="ORF">E2C01_062387</name>
</gene>
<evidence type="ECO:0000313" key="1">
    <source>
        <dbReference type="EMBL" id="MPC68190.1"/>
    </source>
</evidence>
<dbReference type="EMBL" id="VSRR010027443">
    <property type="protein sequence ID" value="MPC68190.1"/>
    <property type="molecule type" value="Genomic_DNA"/>
</dbReference>
<dbReference type="AlphaFoldDB" id="A0A5B7H7Q3"/>
<dbReference type="Proteomes" id="UP000324222">
    <property type="component" value="Unassembled WGS sequence"/>
</dbReference>
<accession>A0A5B7H7Q3</accession>
<proteinExistence type="predicted"/>
<evidence type="ECO:0000313" key="2">
    <source>
        <dbReference type="Proteomes" id="UP000324222"/>
    </source>
</evidence>
<protein>
    <submittedName>
        <fullName evidence="1">Uncharacterized protein</fullName>
    </submittedName>
</protein>
<keyword evidence="2" id="KW-1185">Reference proteome</keyword>
<comment type="caution">
    <text evidence="1">The sequence shown here is derived from an EMBL/GenBank/DDBJ whole genome shotgun (WGS) entry which is preliminary data.</text>
</comment>
<sequence length="82" mass="9200">MLPKCIDSWSLENHNSTQVEILLPTKLQRHEKVYLGRSLTQSHSRHDLTAVRALAANRSMQVSLRSLTAPTDITSVPQPLPN</sequence>
<reference evidence="1 2" key="1">
    <citation type="submission" date="2019-05" db="EMBL/GenBank/DDBJ databases">
        <title>Another draft genome of Portunus trituberculatus and its Hox gene families provides insights of decapod evolution.</title>
        <authorList>
            <person name="Jeong J.-H."/>
            <person name="Song I."/>
            <person name="Kim S."/>
            <person name="Choi T."/>
            <person name="Kim D."/>
            <person name="Ryu S."/>
            <person name="Kim W."/>
        </authorList>
    </citation>
    <scope>NUCLEOTIDE SEQUENCE [LARGE SCALE GENOMIC DNA]</scope>
    <source>
        <tissue evidence="1">Muscle</tissue>
    </source>
</reference>
<name>A0A5B7H7Q3_PORTR</name>